<dbReference type="PROSITE" id="PS50887">
    <property type="entry name" value="GGDEF"/>
    <property type="match status" value="1"/>
</dbReference>
<comment type="caution">
    <text evidence="2">The sequence shown here is derived from an EMBL/GenBank/DDBJ whole genome shotgun (WGS) entry which is preliminary data.</text>
</comment>
<dbReference type="InterPro" id="IPR043128">
    <property type="entry name" value="Rev_trsase/Diguanyl_cyclase"/>
</dbReference>
<sequence>MEKLTDVDAAVLEIEDGEVWDAVAAFDSAVRLERQARALGDDLLVQRARLCRVTMLMRTGDPVVAVRNIWGVHRWADQHRETRLQARVQMVWSALHYVLGDAAKSLECALRSVELLDETATSYMRVWHRLKLADALAGLGSMEAARVRYAHAEEQCHRYDRPDLLLWVLNNHAYMEFANGDLERAERLADRLREAAAELKPAQLDTIGQIEIGNGRFARAERTLLLCLERCGDGREEEGHSLAGYLLTLARARRGLGAYDRAQSSLDESRALCDRRDLGHVLVQVHEEQAELYAARGEHAAAFASFKEFHRAYVSRYTADQESQARTRQALFETAEAREEARRDPLTGLRNRRFVDERLPALIDGDPSLTVALVDVDHFKRINDELSHDVGDQVLVTLSQLLVDGVASSVPDGFAARLGGEEFLLVLPRTPLPDALSLVDRIRETVSAHPWEMPFPVTISAGLASVESAPTRTQAAVVAVADRNLYAAKRSGRNRVMCETLQPTA</sequence>
<dbReference type="InterPro" id="IPR050469">
    <property type="entry name" value="Diguanylate_Cyclase"/>
</dbReference>
<dbReference type="SUPFAM" id="SSF55073">
    <property type="entry name" value="Nucleotide cyclase"/>
    <property type="match status" value="1"/>
</dbReference>
<dbReference type="RefSeq" id="WP_203799127.1">
    <property type="nucleotide sequence ID" value="NZ_BAAAQE010000094.1"/>
</dbReference>
<dbReference type="PANTHER" id="PTHR45138:SF9">
    <property type="entry name" value="DIGUANYLATE CYCLASE DGCM-RELATED"/>
    <property type="match status" value="1"/>
</dbReference>
<dbReference type="CDD" id="cd01949">
    <property type="entry name" value="GGDEF"/>
    <property type="match status" value="1"/>
</dbReference>
<dbReference type="Pfam" id="PF00990">
    <property type="entry name" value="GGDEF"/>
    <property type="match status" value="1"/>
</dbReference>
<accession>A0ABQ3XET9</accession>
<evidence type="ECO:0000313" key="2">
    <source>
        <dbReference type="EMBL" id="GID57013.1"/>
    </source>
</evidence>
<dbReference type="InterPro" id="IPR000160">
    <property type="entry name" value="GGDEF_dom"/>
</dbReference>
<dbReference type="NCBIfam" id="TIGR00254">
    <property type="entry name" value="GGDEF"/>
    <property type="match status" value="1"/>
</dbReference>
<evidence type="ECO:0000313" key="3">
    <source>
        <dbReference type="Proteomes" id="UP000612282"/>
    </source>
</evidence>
<dbReference type="PANTHER" id="PTHR45138">
    <property type="entry name" value="REGULATORY COMPONENTS OF SENSORY TRANSDUCTION SYSTEM"/>
    <property type="match status" value="1"/>
</dbReference>
<reference evidence="2 3" key="1">
    <citation type="submission" date="2021-01" db="EMBL/GenBank/DDBJ databases">
        <title>Whole genome shotgun sequence of Actinoplanes couchii NBRC 106145.</title>
        <authorList>
            <person name="Komaki H."/>
            <person name="Tamura T."/>
        </authorList>
    </citation>
    <scope>NUCLEOTIDE SEQUENCE [LARGE SCALE GENOMIC DNA]</scope>
    <source>
        <strain evidence="2 3">NBRC 106145</strain>
    </source>
</reference>
<keyword evidence="3" id="KW-1185">Reference proteome</keyword>
<evidence type="ECO:0000259" key="1">
    <source>
        <dbReference type="PROSITE" id="PS50887"/>
    </source>
</evidence>
<proteinExistence type="predicted"/>
<organism evidence="2 3">
    <name type="scientific">Actinoplanes couchii</name>
    <dbReference type="NCBI Taxonomy" id="403638"/>
    <lineage>
        <taxon>Bacteria</taxon>
        <taxon>Bacillati</taxon>
        <taxon>Actinomycetota</taxon>
        <taxon>Actinomycetes</taxon>
        <taxon>Micromonosporales</taxon>
        <taxon>Micromonosporaceae</taxon>
        <taxon>Actinoplanes</taxon>
    </lineage>
</organism>
<dbReference type="SUPFAM" id="SSF48452">
    <property type="entry name" value="TPR-like"/>
    <property type="match status" value="2"/>
</dbReference>
<dbReference type="EMBL" id="BOMG01000064">
    <property type="protein sequence ID" value="GID57013.1"/>
    <property type="molecule type" value="Genomic_DNA"/>
</dbReference>
<gene>
    <name evidence="2" type="ORF">Aco03nite_054170</name>
</gene>
<dbReference type="Gene3D" id="1.25.40.10">
    <property type="entry name" value="Tetratricopeptide repeat domain"/>
    <property type="match status" value="1"/>
</dbReference>
<dbReference type="SMART" id="SM00267">
    <property type="entry name" value="GGDEF"/>
    <property type="match status" value="1"/>
</dbReference>
<dbReference type="InterPro" id="IPR011990">
    <property type="entry name" value="TPR-like_helical_dom_sf"/>
</dbReference>
<feature type="domain" description="GGDEF" evidence="1">
    <location>
        <begin position="367"/>
        <end position="501"/>
    </location>
</feature>
<protein>
    <recommendedName>
        <fullName evidence="1">GGDEF domain-containing protein</fullName>
    </recommendedName>
</protein>
<dbReference type="Gene3D" id="3.30.70.270">
    <property type="match status" value="1"/>
</dbReference>
<dbReference type="Proteomes" id="UP000612282">
    <property type="component" value="Unassembled WGS sequence"/>
</dbReference>
<name>A0ABQ3XET9_9ACTN</name>
<dbReference type="InterPro" id="IPR029787">
    <property type="entry name" value="Nucleotide_cyclase"/>
</dbReference>